<dbReference type="GO" id="GO:0045892">
    <property type="term" value="P:negative regulation of DNA-templated transcription"/>
    <property type="evidence" value="ECO:0007669"/>
    <property type="project" value="UniProtKB-ARBA"/>
</dbReference>
<dbReference type="Proteomes" id="UP001056429">
    <property type="component" value="Unassembled WGS sequence"/>
</dbReference>
<dbReference type="InterPro" id="IPR038390">
    <property type="entry name" value="Metal_Tscrpt_repr_sf"/>
</dbReference>
<name>A0A9J6P4I1_9CLOT</name>
<evidence type="ECO:0000313" key="2">
    <source>
        <dbReference type="Proteomes" id="UP001056429"/>
    </source>
</evidence>
<organism evidence="1 2">
    <name type="scientific">Oceanirhabdus seepicola</name>
    <dbReference type="NCBI Taxonomy" id="2828781"/>
    <lineage>
        <taxon>Bacteria</taxon>
        <taxon>Bacillati</taxon>
        <taxon>Bacillota</taxon>
        <taxon>Clostridia</taxon>
        <taxon>Eubacteriales</taxon>
        <taxon>Clostridiaceae</taxon>
        <taxon>Oceanirhabdus</taxon>
    </lineage>
</organism>
<accession>A0A9J6P4I1</accession>
<dbReference type="InterPro" id="IPR003735">
    <property type="entry name" value="Metal_Tscrpt_repr"/>
</dbReference>
<reference evidence="1" key="1">
    <citation type="journal article" date="2021" name="mSystems">
        <title>Bacteria and Archaea Synergistically Convert Glycine Betaine to Biogenic Methane in the Formosa Cold Seep of the South China Sea.</title>
        <authorList>
            <person name="Li L."/>
            <person name="Zhang W."/>
            <person name="Zhang S."/>
            <person name="Song L."/>
            <person name="Sun Q."/>
            <person name="Zhang H."/>
            <person name="Xiang H."/>
            <person name="Dong X."/>
        </authorList>
    </citation>
    <scope>NUCLEOTIDE SEQUENCE</scope>
    <source>
        <strain evidence="1">ZWT</strain>
    </source>
</reference>
<dbReference type="CDD" id="cd10158">
    <property type="entry name" value="CsoR-like_DUF156_1"/>
    <property type="match status" value="1"/>
</dbReference>
<gene>
    <name evidence="1" type="ORF">KDK92_15040</name>
</gene>
<keyword evidence="2" id="KW-1185">Reference proteome</keyword>
<evidence type="ECO:0000313" key="1">
    <source>
        <dbReference type="EMBL" id="MCM1991046.1"/>
    </source>
</evidence>
<dbReference type="Gene3D" id="1.20.58.1000">
    <property type="entry name" value="Metal-sensitive repressor, helix protomer"/>
    <property type="match status" value="1"/>
</dbReference>
<protein>
    <submittedName>
        <fullName evidence="1">Metal-sensing transcriptional repressor</fullName>
    </submittedName>
</protein>
<dbReference type="Pfam" id="PF02583">
    <property type="entry name" value="Trns_repr_metal"/>
    <property type="match status" value="1"/>
</dbReference>
<dbReference type="EMBL" id="JAGSOJ010000003">
    <property type="protein sequence ID" value="MCM1991046.1"/>
    <property type="molecule type" value="Genomic_DNA"/>
</dbReference>
<dbReference type="GO" id="GO:0046872">
    <property type="term" value="F:metal ion binding"/>
    <property type="evidence" value="ECO:0007669"/>
    <property type="project" value="InterPro"/>
</dbReference>
<dbReference type="AlphaFoldDB" id="A0A9J6P4I1"/>
<reference evidence="1" key="2">
    <citation type="submission" date="2021-04" db="EMBL/GenBank/DDBJ databases">
        <authorList>
            <person name="Dong X."/>
        </authorList>
    </citation>
    <scope>NUCLEOTIDE SEQUENCE</scope>
    <source>
        <strain evidence="1">ZWT</strain>
    </source>
</reference>
<proteinExistence type="predicted"/>
<dbReference type="PANTHER" id="PTHR33677:SF3">
    <property type="entry name" value="COPPER-SENSING TRANSCRIPTIONAL REPRESSOR RICR"/>
    <property type="match status" value="1"/>
</dbReference>
<dbReference type="PANTHER" id="PTHR33677">
    <property type="entry name" value="TRANSCRIPTIONAL REPRESSOR FRMR-RELATED"/>
    <property type="match status" value="1"/>
</dbReference>
<dbReference type="GO" id="GO:0003677">
    <property type="term" value="F:DNA binding"/>
    <property type="evidence" value="ECO:0007669"/>
    <property type="project" value="InterPro"/>
</dbReference>
<sequence>MNIKLILKENNMSHQHPSKKAVINRLSRIIGHAQSVKRMVEEDRDCSEILIQISAVKSALNNVGKVILQEHIDHCLLTDNNEKDQAAIEDLKSAIDKYIK</sequence>
<comment type="caution">
    <text evidence="1">The sequence shown here is derived from an EMBL/GenBank/DDBJ whole genome shotgun (WGS) entry which is preliminary data.</text>
</comment>